<dbReference type="OrthoDB" id="40579at2759"/>
<feature type="domain" description="C2H2-type" evidence="6">
    <location>
        <begin position="47"/>
        <end position="70"/>
    </location>
</feature>
<feature type="domain" description="C2H2-type" evidence="6">
    <location>
        <begin position="75"/>
        <end position="103"/>
    </location>
</feature>
<keyword evidence="2" id="KW-0677">Repeat</keyword>
<feature type="domain" description="C2H2-type" evidence="6">
    <location>
        <begin position="464"/>
        <end position="486"/>
    </location>
</feature>
<feature type="domain" description="C2H2-type" evidence="6">
    <location>
        <begin position="407"/>
        <end position="435"/>
    </location>
</feature>
<dbReference type="PROSITE" id="PS50157">
    <property type="entry name" value="ZINC_FINGER_C2H2_2"/>
    <property type="match status" value="8"/>
</dbReference>
<feature type="domain" description="C2H2-type" evidence="6">
    <location>
        <begin position="19"/>
        <end position="43"/>
    </location>
</feature>
<keyword evidence="8" id="KW-1185">Reference proteome</keyword>
<evidence type="ECO:0000256" key="1">
    <source>
        <dbReference type="ARBA" id="ARBA00022723"/>
    </source>
</evidence>
<keyword evidence="1" id="KW-0479">Metal-binding</keyword>
<dbReference type="Pfam" id="PF00096">
    <property type="entry name" value="zf-C2H2"/>
    <property type="match status" value="6"/>
</dbReference>
<dbReference type="GO" id="GO:0005634">
    <property type="term" value="C:nucleus"/>
    <property type="evidence" value="ECO:0007669"/>
    <property type="project" value="TreeGrafter"/>
</dbReference>
<dbReference type="InterPro" id="IPR036236">
    <property type="entry name" value="Znf_C2H2_sf"/>
</dbReference>
<feature type="domain" description="C2H2-type" evidence="6">
    <location>
        <begin position="436"/>
        <end position="463"/>
    </location>
</feature>
<dbReference type="FunFam" id="3.30.160.60:FF:000671">
    <property type="entry name" value="Zinc finger protein 26"/>
    <property type="match status" value="1"/>
</dbReference>
<dbReference type="SMART" id="SM00355">
    <property type="entry name" value="ZnF_C2H2"/>
    <property type="match status" value="14"/>
</dbReference>
<reference evidence="7" key="1">
    <citation type="submission" date="2021-09" db="EMBL/GenBank/DDBJ databases">
        <authorList>
            <person name="Martin H S."/>
        </authorList>
    </citation>
    <scope>NUCLEOTIDE SEQUENCE</scope>
</reference>
<dbReference type="Pfam" id="PF13912">
    <property type="entry name" value="zf-C2H2_6"/>
    <property type="match status" value="1"/>
</dbReference>
<evidence type="ECO:0000313" key="8">
    <source>
        <dbReference type="Proteomes" id="UP000789524"/>
    </source>
</evidence>
<dbReference type="EMBL" id="CAKASE010000073">
    <property type="protein sequence ID" value="CAG9574890.1"/>
    <property type="molecule type" value="Genomic_DNA"/>
</dbReference>
<dbReference type="Proteomes" id="UP000789524">
    <property type="component" value="Unassembled WGS sequence"/>
</dbReference>
<feature type="domain" description="C2H2-type" evidence="6">
    <location>
        <begin position="325"/>
        <end position="353"/>
    </location>
</feature>
<name>A0A8J2R059_9NEOP</name>
<dbReference type="AlphaFoldDB" id="A0A8J2R059"/>
<feature type="domain" description="C2H2-type" evidence="6">
    <location>
        <begin position="380"/>
        <end position="403"/>
    </location>
</feature>
<organism evidence="7 8">
    <name type="scientific">Danaus chrysippus</name>
    <name type="common">African queen</name>
    <dbReference type="NCBI Taxonomy" id="151541"/>
    <lineage>
        <taxon>Eukaryota</taxon>
        <taxon>Metazoa</taxon>
        <taxon>Ecdysozoa</taxon>
        <taxon>Arthropoda</taxon>
        <taxon>Hexapoda</taxon>
        <taxon>Insecta</taxon>
        <taxon>Pterygota</taxon>
        <taxon>Neoptera</taxon>
        <taxon>Endopterygota</taxon>
        <taxon>Lepidoptera</taxon>
        <taxon>Glossata</taxon>
        <taxon>Ditrysia</taxon>
        <taxon>Papilionoidea</taxon>
        <taxon>Nymphalidae</taxon>
        <taxon>Danainae</taxon>
        <taxon>Danaini</taxon>
        <taxon>Danaina</taxon>
        <taxon>Danaus</taxon>
        <taxon>Anosia</taxon>
    </lineage>
</organism>
<dbReference type="SUPFAM" id="SSF57667">
    <property type="entry name" value="beta-beta-alpha zinc fingers"/>
    <property type="match status" value="6"/>
</dbReference>
<evidence type="ECO:0000256" key="3">
    <source>
        <dbReference type="ARBA" id="ARBA00022771"/>
    </source>
</evidence>
<proteinExistence type="predicted"/>
<gene>
    <name evidence="7" type="ORF">DCHRY22_LOCUS11089</name>
</gene>
<dbReference type="GO" id="GO:0045944">
    <property type="term" value="P:positive regulation of transcription by RNA polymerase II"/>
    <property type="evidence" value="ECO:0007669"/>
    <property type="project" value="TreeGrafter"/>
</dbReference>
<dbReference type="InterPro" id="IPR013087">
    <property type="entry name" value="Znf_C2H2_type"/>
</dbReference>
<evidence type="ECO:0000259" key="6">
    <source>
        <dbReference type="PROSITE" id="PS50157"/>
    </source>
</evidence>
<dbReference type="PANTHER" id="PTHR24403:SF67">
    <property type="entry name" value="FI01116P-RELATED"/>
    <property type="match status" value="1"/>
</dbReference>
<dbReference type="GO" id="GO:0008270">
    <property type="term" value="F:zinc ion binding"/>
    <property type="evidence" value="ECO:0007669"/>
    <property type="project" value="UniProtKB-KW"/>
</dbReference>
<evidence type="ECO:0000256" key="5">
    <source>
        <dbReference type="PROSITE-ProRule" id="PRU00042"/>
    </source>
</evidence>
<dbReference type="InterPro" id="IPR050688">
    <property type="entry name" value="Zinc_finger/UBP_domain"/>
</dbReference>
<accession>A0A8J2R059</accession>
<protein>
    <submittedName>
        <fullName evidence="7">(African queen) hypothetical protein</fullName>
    </submittedName>
</protein>
<keyword evidence="3 5" id="KW-0863">Zinc-finger</keyword>
<evidence type="ECO:0000256" key="2">
    <source>
        <dbReference type="ARBA" id="ARBA00022737"/>
    </source>
</evidence>
<sequence length="492" mass="58228">MDYERNIDIPYREYRLSDCKCQMCDKQFSYFGYLINHINIVHSVNTFACDNCGSSFNKKRDLALHIRQYHREGGYPCEECSEVFDTNVLRKKHSNTVHYRKCKICEVRFPSYVLLQKHIKLDHPNDETQKLCVYCSKECQSSQGMKQHMKKCKLKKELITASIFPYENPLQPNKKQNVMQIRKNIQCVLNMSTAIPFKFFAKFSCFFCSKYFVEFDELKVHVLADHPICDLKEKCIKNCKGERITVKIDISTLSCKICYQSISDLDDLIQHLTSKHLALYDKTIKCFEPFRIIKDNIPCPICPNVFRYFGILLRHINSEHSNNNRICDFCGRSFKNVSNLKVHITYAHTGDCECDVCGMKFKNQWCLGRHKAKSHDAKDYKCPKCPERFQSQYHKQKHLIKVHDIGHKCTYCDRMFTRNSFMKDHVRRTHLKEKNVQCSVCNEKFFDNYLLRMHMVKHKGERKFSCEVCGKTFLRRSNLSSHKEMHKKYGHV</sequence>
<dbReference type="PROSITE" id="PS00028">
    <property type="entry name" value="ZINC_FINGER_C2H2_1"/>
    <property type="match status" value="11"/>
</dbReference>
<keyword evidence="4" id="KW-0862">Zinc</keyword>
<dbReference type="PANTHER" id="PTHR24403">
    <property type="entry name" value="ZINC FINGER PROTEIN"/>
    <property type="match status" value="1"/>
</dbReference>
<evidence type="ECO:0000256" key="4">
    <source>
        <dbReference type="ARBA" id="ARBA00022833"/>
    </source>
</evidence>
<dbReference type="Gene3D" id="3.30.160.60">
    <property type="entry name" value="Classic Zinc Finger"/>
    <property type="match status" value="8"/>
</dbReference>
<comment type="caution">
    <text evidence="7">The sequence shown here is derived from an EMBL/GenBank/DDBJ whole genome shotgun (WGS) entry which is preliminary data.</text>
</comment>
<evidence type="ECO:0000313" key="7">
    <source>
        <dbReference type="EMBL" id="CAG9574890.1"/>
    </source>
</evidence>